<dbReference type="Proteomes" id="UP000293434">
    <property type="component" value="Unassembled WGS sequence"/>
</dbReference>
<comment type="caution">
    <text evidence="1">The sequence shown here is derived from an EMBL/GenBank/DDBJ whole genome shotgun (WGS) entry which is preliminary data.</text>
</comment>
<proteinExistence type="predicted"/>
<evidence type="ECO:0000313" key="1">
    <source>
        <dbReference type="EMBL" id="RZH90060.1"/>
    </source>
</evidence>
<name>A0AB74E576_STAAU</name>
<organism evidence="1 2">
    <name type="scientific">Staphylococcus aureus</name>
    <dbReference type="NCBI Taxonomy" id="1280"/>
    <lineage>
        <taxon>Bacteria</taxon>
        <taxon>Bacillati</taxon>
        <taxon>Bacillota</taxon>
        <taxon>Bacilli</taxon>
        <taxon>Bacillales</taxon>
        <taxon>Staphylococcaceae</taxon>
        <taxon>Staphylococcus</taxon>
    </lineage>
</organism>
<gene>
    <name evidence="1" type="ORF">EIG94_15380</name>
</gene>
<accession>A0AB74E576</accession>
<feature type="non-terminal residue" evidence="1">
    <location>
        <position position="1"/>
    </location>
</feature>
<reference evidence="1 2" key="1">
    <citation type="submission" date="2018-11" db="EMBL/GenBank/DDBJ databases">
        <title>Genomic profiling of Staphylococcus species from a Poultry farm system in KwaZulu-Natal, South Africa.</title>
        <authorList>
            <person name="Amoako D.G."/>
            <person name="Somboro A.M."/>
            <person name="Abia A.L.K."/>
            <person name="Bester L.A."/>
            <person name="Essack S.Y."/>
        </authorList>
    </citation>
    <scope>NUCLEOTIDE SEQUENCE [LARGE SCALE GENOMIC DNA]</scope>
    <source>
        <strain evidence="1 2">SA9</strain>
    </source>
</reference>
<dbReference type="AlphaFoldDB" id="A0AB74E576"/>
<sequence length="24" mass="2892">GKYRNVFIEAQNKAKQQKLNIWSK</sequence>
<protein>
    <submittedName>
        <fullName evidence="1">Thermonuclease</fullName>
    </submittedName>
</protein>
<evidence type="ECO:0000313" key="2">
    <source>
        <dbReference type="Proteomes" id="UP000293434"/>
    </source>
</evidence>
<dbReference type="EMBL" id="RQTC01000433">
    <property type="protein sequence ID" value="RZH90060.1"/>
    <property type="molecule type" value="Genomic_DNA"/>
</dbReference>